<dbReference type="SMART" id="SM00220">
    <property type="entry name" value="S_TKc"/>
    <property type="match status" value="1"/>
</dbReference>
<dbReference type="GO" id="GO:0004674">
    <property type="term" value="F:protein serine/threonine kinase activity"/>
    <property type="evidence" value="ECO:0007669"/>
    <property type="project" value="UniProtKB-KW"/>
</dbReference>
<dbReference type="PANTHER" id="PTHR44899:SF10">
    <property type="entry name" value="NIMA-RELATED KINASE 2"/>
    <property type="match status" value="1"/>
</dbReference>
<feature type="coiled-coil region" evidence="10">
    <location>
        <begin position="294"/>
        <end position="351"/>
    </location>
</feature>
<comment type="catalytic activity">
    <reaction evidence="9">
        <text>L-seryl-[protein] + ATP = O-phospho-L-seryl-[protein] + ADP + H(+)</text>
        <dbReference type="Rhea" id="RHEA:17989"/>
        <dbReference type="Rhea" id="RHEA-COMP:9863"/>
        <dbReference type="Rhea" id="RHEA-COMP:11604"/>
        <dbReference type="ChEBI" id="CHEBI:15378"/>
        <dbReference type="ChEBI" id="CHEBI:29999"/>
        <dbReference type="ChEBI" id="CHEBI:30616"/>
        <dbReference type="ChEBI" id="CHEBI:83421"/>
        <dbReference type="ChEBI" id="CHEBI:456216"/>
        <dbReference type="EC" id="2.7.11.1"/>
    </reaction>
</comment>
<evidence type="ECO:0000259" key="11">
    <source>
        <dbReference type="PROSITE" id="PS50011"/>
    </source>
</evidence>
<feature type="domain" description="Protein kinase" evidence="11">
    <location>
        <begin position="6"/>
        <end position="270"/>
    </location>
</feature>
<keyword evidence="5" id="KW-0547">Nucleotide-binding</keyword>
<dbReference type="InterPro" id="IPR000719">
    <property type="entry name" value="Prot_kinase_dom"/>
</dbReference>
<accession>A0A7I8VZK5</accession>
<evidence type="ECO:0000256" key="5">
    <source>
        <dbReference type="ARBA" id="ARBA00022741"/>
    </source>
</evidence>
<comment type="caution">
    <text evidence="12">The sequence shown here is derived from an EMBL/GenBank/DDBJ whole genome shotgun (WGS) entry which is preliminary data.</text>
</comment>
<keyword evidence="4" id="KW-0808">Transferase</keyword>
<proteinExistence type="inferred from homology"/>
<evidence type="ECO:0000313" key="12">
    <source>
        <dbReference type="EMBL" id="CAD5121740.1"/>
    </source>
</evidence>
<organism evidence="12 13">
    <name type="scientific">Dimorphilus gyrociliatus</name>
    <dbReference type="NCBI Taxonomy" id="2664684"/>
    <lineage>
        <taxon>Eukaryota</taxon>
        <taxon>Metazoa</taxon>
        <taxon>Spiralia</taxon>
        <taxon>Lophotrochozoa</taxon>
        <taxon>Annelida</taxon>
        <taxon>Polychaeta</taxon>
        <taxon>Polychaeta incertae sedis</taxon>
        <taxon>Dinophilidae</taxon>
        <taxon>Dimorphilus</taxon>
    </lineage>
</organism>
<evidence type="ECO:0000256" key="7">
    <source>
        <dbReference type="ARBA" id="ARBA00022840"/>
    </source>
</evidence>
<evidence type="ECO:0000256" key="8">
    <source>
        <dbReference type="ARBA" id="ARBA00047899"/>
    </source>
</evidence>
<keyword evidence="7" id="KW-0067">ATP-binding</keyword>
<sequence length="437" mass="51525">MPIDDYEILESIGSGSYGECRKIRRRRDGRLLVWKEMEYGAMTETEKQMLVSEVNLLRELRHRHIVRYHDRLIDRQRYVLYIIMEFCEGGDLSAIIGQHKREHRAIDESFVWKMCVQLASALQVCHTRSKNGRGAVLHRDLKPANIFLDSNRNAKLGDFGLARVLNPDNAFARTFVGTPYYMSPEQVNYLTYNEKSDIWSLGCLLYELCALRPPFIATNQKELAVKISKGVFQRIPQQYSEELNDLIKLLLQVDEFRRPSIDQVLDHPVVQRRGAEYLQVLQRSSSPADRTILRDDSQREMEEALRLREESIKEKEQLLRARDEYVRLREAKIAEKEKELEKREAALVLREKLIEERLQRYERPIERKRVSFSVRDKENDPPMPKQRQTSFRLPVQVPKGIEFDLKTRLRNARLKADELRQLETEARQKAQNTFGIR</sequence>
<dbReference type="GO" id="GO:0005524">
    <property type="term" value="F:ATP binding"/>
    <property type="evidence" value="ECO:0007669"/>
    <property type="project" value="UniProtKB-KW"/>
</dbReference>
<evidence type="ECO:0000256" key="10">
    <source>
        <dbReference type="SAM" id="Coils"/>
    </source>
</evidence>
<evidence type="ECO:0000256" key="9">
    <source>
        <dbReference type="ARBA" id="ARBA00048679"/>
    </source>
</evidence>
<dbReference type="Gene3D" id="3.30.200.20">
    <property type="entry name" value="Phosphorylase Kinase, domain 1"/>
    <property type="match status" value="2"/>
</dbReference>
<protein>
    <recommendedName>
        <fullName evidence="2">non-specific serine/threonine protein kinase</fullName>
        <ecNumber evidence="2">2.7.11.1</ecNumber>
    </recommendedName>
</protein>
<evidence type="ECO:0000256" key="3">
    <source>
        <dbReference type="ARBA" id="ARBA00022527"/>
    </source>
</evidence>
<comment type="similarity">
    <text evidence="1">Belongs to the protein kinase superfamily. NEK Ser/Thr protein kinase family. NIMA subfamily.</text>
</comment>
<dbReference type="Proteomes" id="UP000549394">
    <property type="component" value="Unassembled WGS sequence"/>
</dbReference>
<reference evidence="12 13" key="1">
    <citation type="submission" date="2020-08" db="EMBL/GenBank/DDBJ databases">
        <authorList>
            <person name="Hejnol A."/>
        </authorList>
    </citation>
    <scope>NUCLEOTIDE SEQUENCE [LARGE SCALE GENOMIC DNA]</scope>
</reference>
<dbReference type="EC" id="2.7.11.1" evidence="2"/>
<evidence type="ECO:0000256" key="2">
    <source>
        <dbReference type="ARBA" id="ARBA00012513"/>
    </source>
</evidence>
<evidence type="ECO:0000256" key="6">
    <source>
        <dbReference type="ARBA" id="ARBA00022777"/>
    </source>
</evidence>
<dbReference type="PROSITE" id="PS00108">
    <property type="entry name" value="PROTEIN_KINASE_ST"/>
    <property type="match status" value="1"/>
</dbReference>
<keyword evidence="6" id="KW-0418">Kinase</keyword>
<dbReference type="FunFam" id="1.10.510.10:FF:000356">
    <property type="entry name" value="Serine/threonine-protein kinase Nek2"/>
    <property type="match status" value="1"/>
</dbReference>
<evidence type="ECO:0000256" key="1">
    <source>
        <dbReference type="ARBA" id="ARBA00010886"/>
    </source>
</evidence>
<dbReference type="InterPro" id="IPR008271">
    <property type="entry name" value="Ser/Thr_kinase_AS"/>
</dbReference>
<dbReference type="PROSITE" id="PS50011">
    <property type="entry name" value="PROTEIN_KINASE_DOM"/>
    <property type="match status" value="1"/>
</dbReference>
<dbReference type="AlphaFoldDB" id="A0A7I8VZK5"/>
<dbReference type="OrthoDB" id="248923at2759"/>
<name>A0A7I8VZK5_9ANNE</name>
<gene>
    <name evidence="12" type="ORF">DGYR_LOCUS9652</name>
</gene>
<evidence type="ECO:0000256" key="4">
    <source>
        <dbReference type="ARBA" id="ARBA00022679"/>
    </source>
</evidence>
<dbReference type="SUPFAM" id="SSF56112">
    <property type="entry name" value="Protein kinase-like (PK-like)"/>
    <property type="match status" value="1"/>
</dbReference>
<comment type="catalytic activity">
    <reaction evidence="8">
        <text>L-threonyl-[protein] + ATP = O-phospho-L-threonyl-[protein] + ADP + H(+)</text>
        <dbReference type="Rhea" id="RHEA:46608"/>
        <dbReference type="Rhea" id="RHEA-COMP:11060"/>
        <dbReference type="Rhea" id="RHEA-COMP:11605"/>
        <dbReference type="ChEBI" id="CHEBI:15378"/>
        <dbReference type="ChEBI" id="CHEBI:30013"/>
        <dbReference type="ChEBI" id="CHEBI:30616"/>
        <dbReference type="ChEBI" id="CHEBI:61977"/>
        <dbReference type="ChEBI" id="CHEBI:456216"/>
        <dbReference type="EC" id="2.7.11.1"/>
    </reaction>
</comment>
<keyword evidence="10" id="KW-0175">Coiled coil</keyword>
<keyword evidence="13" id="KW-1185">Reference proteome</keyword>
<dbReference type="InterPro" id="IPR011009">
    <property type="entry name" value="Kinase-like_dom_sf"/>
</dbReference>
<dbReference type="Gene3D" id="1.10.510.10">
    <property type="entry name" value="Transferase(Phosphotransferase) domain 1"/>
    <property type="match status" value="1"/>
</dbReference>
<dbReference type="CDD" id="cd08217">
    <property type="entry name" value="STKc_Nek2"/>
    <property type="match status" value="1"/>
</dbReference>
<dbReference type="PANTHER" id="PTHR44899">
    <property type="entry name" value="CAMK FAMILY PROTEIN KINASE"/>
    <property type="match status" value="1"/>
</dbReference>
<dbReference type="EMBL" id="CAJFCJ010000015">
    <property type="protein sequence ID" value="CAD5121740.1"/>
    <property type="molecule type" value="Genomic_DNA"/>
</dbReference>
<evidence type="ECO:0000313" key="13">
    <source>
        <dbReference type="Proteomes" id="UP000549394"/>
    </source>
</evidence>
<dbReference type="InterPro" id="IPR051131">
    <property type="entry name" value="NEK_Ser/Thr_kinase_NIMA"/>
</dbReference>
<dbReference type="Pfam" id="PF00069">
    <property type="entry name" value="Pkinase"/>
    <property type="match status" value="1"/>
</dbReference>
<keyword evidence="3" id="KW-0723">Serine/threonine-protein kinase</keyword>